<dbReference type="Pfam" id="PF25954">
    <property type="entry name" value="Beta-barrel_RND_2"/>
    <property type="match status" value="1"/>
</dbReference>
<dbReference type="InterPro" id="IPR006143">
    <property type="entry name" value="RND_pump_MFP"/>
</dbReference>
<dbReference type="InterPro" id="IPR058792">
    <property type="entry name" value="Beta-barrel_RND_2"/>
</dbReference>
<evidence type="ECO:0000256" key="2">
    <source>
        <dbReference type="ARBA" id="ARBA00009477"/>
    </source>
</evidence>
<comment type="subcellular location">
    <subcellularLocation>
        <location evidence="1">Cell envelope</location>
    </subcellularLocation>
</comment>
<dbReference type="AlphaFoldDB" id="A0A9Q6IB11"/>
<dbReference type="InterPro" id="IPR058627">
    <property type="entry name" value="MdtA-like_C"/>
</dbReference>
<dbReference type="Pfam" id="PF25917">
    <property type="entry name" value="BSH_RND"/>
    <property type="match status" value="1"/>
</dbReference>
<keyword evidence="3" id="KW-0813">Transport</keyword>
<dbReference type="GO" id="GO:1990281">
    <property type="term" value="C:efflux pump complex"/>
    <property type="evidence" value="ECO:0007669"/>
    <property type="project" value="TreeGrafter"/>
</dbReference>
<dbReference type="InterPro" id="IPR058624">
    <property type="entry name" value="MdtA-like_HH"/>
</dbReference>
<dbReference type="GO" id="GO:0015562">
    <property type="term" value="F:efflux transmembrane transporter activity"/>
    <property type="evidence" value="ECO:0007669"/>
    <property type="project" value="TreeGrafter"/>
</dbReference>
<feature type="domain" description="CusB-like beta-barrel" evidence="7">
    <location>
        <begin position="231"/>
        <end position="301"/>
    </location>
</feature>
<evidence type="ECO:0000256" key="1">
    <source>
        <dbReference type="ARBA" id="ARBA00004196"/>
    </source>
</evidence>
<comment type="similarity">
    <text evidence="2">Belongs to the membrane fusion protein (MFP) (TC 8.A.1) family.</text>
</comment>
<evidence type="ECO:0000256" key="4">
    <source>
        <dbReference type="ARBA" id="ARBA00023054"/>
    </source>
</evidence>
<comment type="caution">
    <text evidence="9">The sequence shown here is derived from an EMBL/GenBank/DDBJ whole genome shotgun (WGS) entry which is preliminary data.</text>
</comment>
<dbReference type="Gene3D" id="2.40.30.170">
    <property type="match status" value="1"/>
</dbReference>
<evidence type="ECO:0000259" key="6">
    <source>
        <dbReference type="Pfam" id="PF25917"/>
    </source>
</evidence>
<evidence type="ECO:0000256" key="3">
    <source>
        <dbReference type="ARBA" id="ARBA00022448"/>
    </source>
</evidence>
<evidence type="ECO:0000259" key="8">
    <source>
        <dbReference type="Pfam" id="PF25967"/>
    </source>
</evidence>
<dbReference type="Pfam" id="PF25967">
    <property type="entry name" value="RND-MFP_C"/>
    <property type="match status" value="1"/>
</dbReference>
<dbReference type="Gene3D" id="2.40.420.20">
    <property type="match status" value="1"/>
</dbReference>
<evidence type="ECO:0000313" key="10">
    <source>
        <dbReference type="Proteomes" id="UP000248188"/>
    </source>
</evidence>
<proteinExistence type="inferred from homology"/>
<dbReference type="RefSeq" id="WP_110653424.1">
    <property type="nucleotide sequence ID" value="NZ_QJRN01000023.1"/>
</dbReference>
<dbReference type="PANTHER" id="PTHR30469:SF37">
    <property type="entry name" value="RAGD PROTEIN"/>
    <property type="match status" value="1"/>
</dbReference>
<evidence type="ECO:0000259" key="7">
    <source>
        <dbReference type="Pfam" id="PF25954"/>
    </source>
</evidence>
<dbReference type="PANTHER" id="PTHR30469">
    <property type="entry name" value="MULTIDRUG RESISTANCE PROTEIN MDTA"/>
    <property type="match status" value="1"/>
</dbReference>
<gene>
    <name evidence="9" type="ORF">DMX08_27675</name>
</gene>
<sequence length="388" mass="41250">MSPDHTPSRKRLMLLGIGSLSLAALLVANGLAARTRHERAVAAWTETAAVPQVLVLQPQPNVLGDTLRLPAHLEAWSKAPIHARVSGYLKDWSQDIGAKVSAGQVLAHIDSPDLDQQVAQARARMVQQQANARLAQTTAARWQNLLASHSVSRQEADEKTSNAAAAKANADAAAADYGRLSALEDYKTIRAPFAGTLTARHTDIGQLIKADNDSDPELFDLADTHKLRLYVPIPQNYASVIRPGLQAQLSVPEHPGQHFSAQLLGDSTAIDPRSGTLLAQFVAANPDGALMPGDYAEATLAIPADTHGVSIPASALIFRAQGTQVAVIDSAKRVHLRSIHIGLDLGERLVIDQGLQATDHVIDNPPDALREGDLVQLADAGGEHAPKA</sequence>
<dbReference type="Pfam" id="PF25876">
    <property type="entry name" value="HH_MFP_RND"/>
    <property type="match status" value="1"/>
</dbReference>
<dbReference type="Gene3D" id="1.10.287.470">
    <property type="entry name" value="Helix hairpin bin"/>
    <property type="match status" value="1"/>
</dbReference>
<dbReference type="SUPFAM" id="SSF111369">
    <property type="entry name" value="HlyD-like secretion proteins"/>
    <property type="match status" value="1"/>
</dbReference>
<dbReference type="NCBIfam" id="TIGR01730">
    <property type="entry name" value="RND_mfp"/>
    <property type="match status" value="1"/>
</dbReference>
<dbReference type="InterPro" id="IPR058625">
    <property type="entry name" value="MdtA-like_BSH"/>
</dbReference>
<dbReference type="EMBL" id="QJRN01000023">
    <property type="protein sequence ID" value="PYC30129.1"/>
    <property type="molecule type" value="Genomic_DNA"/>
</dbReference>
<name>A0A9Q6IB11_9PSED</name>
<protein>
    <submittedName>
        <fullName evidence="9">Efflux RND transporter periplasmic adaptor subunit</fullName>
    </submittedName>
</protein>
<keyword evidence="4" id="KW-0175">Coiled coil</keyword>
<evidence type="ECO:0000259" key="5">
    <source>
        <dbReference type="Pfam" id="PF25876"/>
    </source>
</evidence>
<dbReference type="Proteomes" id="UP000248188">
    <property type="component" value="Unassembled WGS sequence"/>
</dbReference>
<reference evidence="9 10" key="1">
    <citation type="submission" date="2018-06" db="EMBL/GenBank/DDBJ databases">
        <title>Pseudomonas diversity within urban Lake Michigan freshwaters.</title>
        <authorList>
            <person name="Batrich M."/>
            <person name="Hatzopoulos T."/>
            <person name="Putonti C."/>
        </authorList>
    </citation>
    <scope>NUCLEOTIDE SEQUENCE [LARGE SCALE GENOMIC DNA]</scope>
    <source>
        <strain evidence="9 10">MB-090624</strain>
    </source>
</reference>
<organism evidence="9 10">
    <name type="scientific">Pseudomonas protegens</name>
    <dbReference type="NCBI Taxonomy" id="380021"/>
    <lineage>
        <taxon>Bacteria</taxon>
        <taxon>Pseudomonadati</taxon>
        <taxon>Pseudomonadota</taxon>
        <taxon>Gammaproteobacteria</taxon>
        <taxon>Pseudomonadales</taxon>
        <taxon>Pseudomonadaceae</taxon>
        <taxon>Pseudomonas</taxon>
    </lineage>
</organism>
<feature type="domain" description="Multidrug resistance protein MdtA-like C-terminal permuted SH3" evidence="8">
    <location>
        <begin position="309"/>
        <end position="362"/>
    </location>
</feature>
<accession>A0A9Q6IB11</accession>
<feature type="domain" description="Multidrug resistance protein MdtA-like alpha-helical hairpin" evidence="5">
    <location>
        <begin position="118"/>
        <end position="175"/>
    </location>
</feature>
<dbReference type="Gene3D" id="2.40.50.100">
    <property type="match status" value="1"/>
</dbReference>
<evidence type="ECO:0000313" key="9">
    <source>
        <dbReference type="EMBL" id="PYC30129.1"/>
    </source>
</evidence>
<feature type="domain" description="Multidrug resistance protein MdtA-like barrel-sandwich hybrid" evidence="6">
    <location>
        <begin position="78"/>
        <end position="212"/>
    </location>
</feature>